<comment type="caution">
    <text evidence="6">The sequence shown here is derived from an EMBL/GenBank/DDBJ whole genome shotgun (WGS) entry which is preliminary data.</text>
</comment>
<evidence type="ECO:0000256" key="4">
    <source>
        <dbReference type="SAM" id="SignalP"/>
    </source>
</evidence>
<dbReference type="InterPro" id="IPR050469">
    <property type="entry name" value="Diguanylate_Cyclase"/>
</dbReference>
<evidence type="ECO:0000313" key="6">
    <source>
        <dbReference type="EMBL" id="NRF69269.1"/>
    </source>
</evidence>
<keyword evidence="3" id="KW-0812">Transmembrane</keyword>
<feature type="chain" id="PRO_5046561445" description="diguanylate cyclase" evidence="4">
    <location>
        <begin position="24"/>
        <end position="688"/>
    </location>
</feature>
<dbReference type="InterPro" id="IPR043128">
    <property type="entry name" value="Rev_trsase/Diguanyl_cyclase"/>
</dbReference>
<dbReference type="SMART" id="SM00267">
    <property type="entry name" value="GGDEF"/>
    <property type="match status" value="1"/>
</dbReference>
<dbReference type="NCBIfam" id="TIGR00254">
    <property type="entry name" value="GGDEF"/>
    <property type="match status" value="1"/>
</dbReference>
<dbReference type="SUPFAM" id="SSF55073">
    <property type="entry name" value="Nucleotide cyclase"/>
    <property type="match status" value="1"/>
</dbReference>
<evidence type="ECO:0000259" key="5">
    <source>
        <dbReference type="PROSITE" id="PS50887"/>
    </source>
</evidence>
<dbReference type="InterPro" id="IPR029787">
    <property type="entry name" value="Nucleotide_cyclase"/>
</dbReference>
<dbReference type="PANTHER" id="PTHR45138">
    <property type="entry name" value="REGULATORY COMPONENTS OF SENSORY TRANSDUCTION SYSTEM"/>
    <property type="match status" value="1"/>
</dbReference>
<feature type="signal peptide" evidence="4">
    <location>
        <begin position="1"/>
        <end position="23"/>
    </location>
</feature>
<organism evidence="6 7">
    <name type="scientific">Pseudaquabacterium terrae</name>
    <dbReference type="NCBI Taxonomy" id="2732868"/>
    <lineage>
        <taxon>Bacteria</taxon>
        <taxon>Pseudomonadati</taxon>
        <taxon>Pseudomonadota</taxon>
        <taxon>Betaproteobacteria</taxon>
        <taxon>Burkholderiales</taxon>
        <taxon>Sphaerotilaceae</taxon>
        <taxon>Pseudaquabacterium</taxon>
    </lineage>
</organism>
<keyword evidence="7" id="KW-1185">Reference proteome</keyword>
<dbReference type="SUPFAM" id="SSF48452">
    <property type="entry name" value="TPR-like"/>
    <property type="match status" value="1"/>
</dbReference>
<dbReference type="EMBL" id="JABRWJ010000006">
    <property type="protein sequence ID" value="NRF69269.1"/>
    <property type="molecule type" value="Genomic_DNA"/>
</dbReference>
<feature type="domain" description="GGDEF" evidence="5">
    <location>
        <begin position="501"/>
        <end position="640"/>
    </location>
</feature>
<dbReference type="RefSeq" id="WP_173125843.1">
    <property type="nucleotide sequence ID" value="NZ_JABRWJ010000006.1"/>
</dbReference>
<dbReference type="Pfam" id="PF00990">
    <property type="entry name" value="GGDEF"/>
    <property type="match status" value="1"/>
</dbReference>
<keyword evidence="3" id="KW-1133">Transmembrane helix</keyword>
<evidence type="ECO:0000256" key="2">
    <source>
        <dbReference type="ARBA" id="ARBA00034247"/>
    </source>
</evidence>
<evidence type="ECO:0000256" key="1">
    <source>
        <dbReference type="ARBA" id="ARBA00012528"/>
    </source>
</evidence>
<name>A0ABX2EKY9_9BURK</name>
<accession>A0ABX2EKY9</accession>
<keyword evidence="3" id="KW-0472">Membrane</keyword>
<evidence type="ECO:0000313" key="7">
    <source>
        <dbReference type="Proteomes" id="UP000737171"/>
    </source>
</evidence>
<proteinExistence type="predicted"/>
<dbReference type="Gene3D" id="3.30.70.270">
    <property type="match status" value="1"/>
</dbReference>
<dbReference type="InterPro" id="IPR011990">
    <property type="entry name" value="TPR-like_helical_dom_sf"/>
</dbReference>
<protein>
    <recommendedName>
        <fullName evidence="1">diguanylate cyclase</fullName>
        <ecNumber evidence="1">2.7.7.65</ecNumber>
    </recommendedName>
</protein>
<dbReference type="PANTHER" id="PTHR45138:SF9">
    <property type="entry name" value="DIGUANYLATE CYCLASE DGCM-RELATED"/>
    <property type="match status" value="1"/>
</dbReference>
<sequence>MTLRRWLGWAAAALVCIAPGVHASPALERQLDALLRVGEDRPAPALAAIDALPAPESPVEARWLTRARAEVAARSASAGEAQRWREAAVQAVRATEPAALVEAELQYLLALRAEHEDAGSMNELARAALAGYDGHCKALQPPRPDCEYRARWRLQQLLAQHARAQRAPAAARQHARAALELAIAGSDLWRQAWSESELALAAGHERDFSRAQAHLERALQLAAREEEPRLAARIALTEGTLAQDQGDWPRAHRSELRALALARQAQSPRYEAIALVNLSDQAVQSGRPAEALEHALQGLAAVKPLQIKRIERSLLNNAMLARVALGRRAEARADFEALQAAWSADGAIGRQVTSMREFGDALAKVGDLRGALELHHRETELSRRLMDANRTAALAELRSRYDREAQQRNIVLLERDNALKTTELDNRALSQRLWTLGAGVLVLTMVLMLLLVRRVRETNRALEHSRAKLRVQSERDPLTGLANRRHFQAVLQAGGEAAEGFRGALLMIDIDHFKHINDNHGHAAGDQVLVEVAQRIAAAVRSEADTVARWGGEEFLVLAPALQRHDTEALAQRLLQAVAGTPVALAGGGGLRATVSIGHAVFPLPPHRVKLTPEQAVNLADMALYTAKSQGRNRAVGIVQAEVADAQALRALEGDFERAWVEGRVQLRIDAGPGESAGRQSAGAAVVA</sequence>
<feature type="transmembrane region" description="Helical" evidence="3">
    <location>
        <begin position="433"/>
        <end position="452"/>
    </location>
</feature>
<dbReference type="InterPro" id="IPR000160">
    <property type="entry name" value="GGDEF_dom"/>
</dbReference>
<dbReference type="PROSITE" id="PS50887">
    <property type="entry name" value="GGDEF"/>
    <property type="match status" value="1"/>
</dbReference>
<evidence type="ECO:0000256" key="3">
    <source>
        <dbReference type="SAM" id="Phobius"/>
    </source>
</evidence>
<gene>
    <name evidence="6" type="ORF">HLB44_19920</name>
</gene>
<comment type="catalytic activity">
    <reaction evidence="2">
        <text>2 GTP = 3',3'-c-di-GMP + 2 diphosphate</text>
        <dbReference type="Rhea" id="RHEA:24898"/>
        <dbReference type="ChEBI" id="CHEBI:33019"/>
        <dbReference type="ChEBI" id="CHEBI:37565"/>
        <dbReference type="ChEBI" id="CHEBI:58805"/>
        <dbReference type="EC" id="2.7.7.65"/>
    </reaction>
</comment>
<dbReference type="EC" id="2.7.7.65" evidence="1"/>
<dbReference type="CDD" id="cd01949">
    <property type="entry name" value="GGDEF"/>
    <property type="match status" value="1"/>
</dbReference>
<reference evidence="6 7" key="1">
    <citation type="submission" date="2020-05" db="EMBL/GenBank/DDBJ databases">
        <title>Aquincola sp. isolate from soil.</title>
        <authorList>
            <person name="Han J."/>
            <person name="Kim D.-U."/>
        </authorList>
    </citation>
    <scope>NUCLEOTIDE SEQUENCE [LARGE SCALE GENOMIC DNA]</scope>
    <source>
        <strain evidence="6 7">S2</strain>
    </source>
</reference>
<dbReference type="Gene3D" id="1.25.40.10">
    <property type="entry name" value="Tetratricopeptide repeat domain"/>
    <property type="match status" value="1"/>
</dbReference>
<keyword evidence="4" id="KW-0732">Signal</keyword>
<dbReference type="Proteomes" id="UP000737171">
    <property type="component" value="Unassembled WGS sequence"/>
</dbReference>